<accession>A0A941EDH3</accession>
<evidence type="ECO:0000259" key="1">
    <source>
        <dbReference type="Pfam" id="PF00149"/>
    </source>
</evidence>
<dbReference type="EMBL" id="JAGSOH010000061">
    <property type="protein sequence ID" value="MBR7828638.1"/>
    <property type="molecule type" value="Genomic_DNA"/>
</dbReference>
<reference evidence="2" key="1">
    <citation type="submission" date="2021-04" db="EMBL/GenBank/DDBJ databases">
        <title>Genome based classification of Actinospica acidithermotolerans sp. nov., an actinobacterium isolated from an Indonesian hot spring.</title>
        <authorList>
            <person name="Kusuma A.B."/>
            <person name="Putra K.E."/>
            <person name="Nafisah S."/>
            <person name="Loh J."/>
            <person name="Nouioui I."/>
            <person name="Goodfellow M."/>
        </authorList>
    </citation>
    <scope>NUCLEOTIDE SEQUENCE</scope>
    <source>
        <strain evidence="2">MGRD01-02</strain>
    </source>
</reference>
<gene>
    <name evidence="2" type="ORF">KDK95_20180</name>
</gene>
<organism evidence="2 3">
    <name type="scientific">Actinospica acidithermotolerans</name>
    <dbReference type="NCBI Taxonomy" id="2828514"/>
    <lineage>
        <taxon>Bacteria</taxon>
        <taxon>Bacillati</taxon>
        <taxon>Actinomycetota</taxon>
        <taxon>Actinomycetes</taxon>
        <taxon>Catenulisporales</taxon>
        <taxon>Actinospicaceae</taxon>
        <taxon>Actinospica</taxon>
    </lineage>
</organism>
<dbReference type="GO" id="GO:0016787">
    <property type="term" value="F:hydrolase activity"/>
    <property type="evidence" value="ECO:0007669"/>
    <property type="project" value="InterPro"/>
</dbReference>
<evidence type="ECO:0000313" key="2">
    <source>
        <dbReference type="EMBL" id="MBR7828638.1"/>
    </source>
</evidence>
<dbReference type="RefSeq" id="WP_212519773.1">
    <property type="nucleotide sequence ID" value="NZ_JAGSOH010000061.1"/>
</dbReference>
<name>A0A941EDH3_9ACTN</name>
<keyword evidence="3" id="KW-1185">Reference proteome</keyword>
<evidence type="ECO:0000313" key="3">
    <source>
        <dbReference type="Proteomes" id="UP000676325"/>
    </source>
</evidence>
<dbReference type="PANTHER" id="PTHR46546:SF4">
    <property type="entry name" value="SHEWANELLA-LIKE PROTEIN PHOSPHATASE 1"/>
    <property type="match status" value="1"/>
</dbReference>
<dbReference type="Proteomes" id="UP000676325">
    <property type="component" value="Unassembled WGS sequence"/>
</dbReference>
<dbReference type="SUPFAM" id="SSF56300">
    <property type="entry name" value="Metallo-dependent phosphatases"/>
    <property type="match status" value="1"/>
</dbReference>
<sequence>MIDQSAYAVGDVHGCLAPLRDALGRAGFTDGAGRWIAGGARLWFLGDLTDRGPDGVGVLDLVMDLQRQAAAAGGEVGCLLGNHELMLLAAHLPEGSTRYSPQAEEMAHQMFRERWMGNGGKEADSARLTAEHLAWVAALPAMALLGDHLLMHADTLGYRNYGGSVREINDTIRGILSDPVDLEQLDELTHMMTKRFAFASDDGQAACAFLAEYGARQIVHGHSPVPLLLGKDPHEVTGPLVYAGGYAANFDTGTFLGGPCFVAPLPETQKALRTQL</sequence>
<dbReference type="PANTHER" id="PTHR46546">
    <property type="entry name" value="SHEWANELLA-LIKE PROTEIN PHOSPHATASE 1"/>
    <property type="match status" value="1"/>
</dbReference>
<dbReference type="Gene3D" id="3.60.21.10">
    <property type="match status" value="1"/>
</dbReference>
<protein>
    <submittedName>
        <fullName evidence="2">Metallophosphoesterase</fullName>
    </submittedName>
</protein>
<dbReference type="AlphaFoldDB" id="A0A941EDH3"/>
<proteinExistence type="predicted"/>
<dbReference type="InterPro" id="IPR029052">
    <property type="entry name" value="Metallo-depent_PP-like"/>
</dbReference>
<feature type="domain" description="Calcineurin-like phosphoesterase" evidence="1">
    <location>
        <begin position="8"/>
        <end position="226"/>
    </location>
</feature>
<comment type="caution">
    <text evidence="2">The sequence shown here is derived from an EMBL/GenBank/DDBJ whole genome shotgun (WGS) entry which is preliminary data.</text>
</comment>
<dbReference type="InterPro" id="IPR004843">
    <property type="entry name" value="Calcineurin-like_PHP"/>
</dbReference>
<dbReference type="Pfam" id="PF00149">
    <property type="entry name" value="Metallophos"/>
    <property type="match status" value="1"/>
</dbReference>